<gene>
    <name evidence="4" type="ORF">Q8X39_09090</name>
</gene>
<evidence type="ECO:0000259" key="3">
    <source>
        <dbReference type="Pfam" id="PF02525"/>
    </source>
</evidence>
<dbReference type="Proteomes" id="UP001235760">
    <property type="component" value="Unassembled WGS sequence"/>
</dbReference>
<dbReference type="PANTHER" id="PTHR10204:SF34">
    <property type="entry name" value="NAD(P)H DEHYDROGENASE [QUINONE] 1 ISOFORM 1"/>
    <property type="match status" value="1"/>
</dbReference>
<protein>
    <submittedName>
        <fullName evidence="4">NAD(P)H-dependent oxidoreductase</fullName>
    </submittedName>
</protein>
<organism evidence="4 5">
    <name type="scientific">Leptothrix discophora</name>
    <dbReference type="NCBI Taxonomy" id="89"/>
    <lineage>
        <taxon>Bacteria</taxon>
        <taxon>Pseudomonadati</taxon>
        <taxon>Pseudomonadota</taxon>
        <taxon>Betaproteobacteria</taxon>
        <taxon>Burkholderiales</taxon>
        <taxon>Sphaerotilaceae</taxon>
        <taxon>Leptothrix</taxon>
    </lineage>
</organism>
<dbReference type="Pfam" id="PF02525">
    <property type="entry name" value="Flavodoxin_2"/>
    <property type="match status" value="1"/>
</dbReference>
<dbReference type="RefSeq" id="WP_305749352.1">
    <property type="nucleotide sequence ID" value="NZ_JAUZEE010000004.1"/>
</dbReference>
<evidence type="ECO:0000256" key="2">
    <source>
        <dbReference type="ARBA" id="ARBA00023002"/>
    </source>
</evidence>
<dbReference type="Gene3D" id="3.40.50.360">
    <property type="match status" value="1"/>
</dbReference>
<reference evidence="4 5" key="1">
    <citation type="submission" date="2023-08" db="EMBL/GenBank/DDBJ databases">
        <authorList>
            <person name="Roldan D.M."/>
            <person name="Menes R.J."/>
        </authorList>
    </citation>
    <scope>NUCLEOTIDE SEQUENCE [LARGE SCALE GENOMIC DNA]</scope>
    <source>
        <strain evidence="4 5">CCM 2812</strain>
    </source>
</reference>
<evidence type="ECO:0000313" key="5">
    <source>
        <dbReference type="Proteomes" id="UP001235760"/>
    </source>
</evidence>
<evidence type="ECO:0000256" key="1">
    <source>
        <dbReference type="ARBA" id="ARBA00006252"/>
    </source>
</evidence>
<evidence type="ECO:0000313" key="4">
    <source>
        <dbReference type="EMBL" id="MDP4300790.1"/>
    </source>
</evidence>
<keyword evidence="5" id="KW-1185">Reference proteome</keyword>
<keyword evidence="2" id="KW-0560">Oxidoreductase</keyword>
<proteinExistence type="inferred from homology"/>
<dbReference type="InterPro" id="IPR029039">
    <property type="entry name" value="Flavoprotein-like_sf"/>
</dbReference>
<name>A0ABT9G2T2_LEPDI</name>
<sequence length="203" mass="23177">MKILLLWCHPDPQSYSAALRQAAADALREAGHELREIDLYALHAQGGFDPVLSPDEKRSYLADTDRNIAAVQPHVDALRWAEGWVVVYPTWMYGPPALLKGWLDRVFLPGVSFGLGGSRHRPIVGALKNIRWFCGITTSGSPWWWLRWIGDPGRRLFLRGLKPLYARGCRTDWLQLHAMNYATERDRTRFLGRVRRTLSSRAA</sequence>
<comment type="similarity">
    <text evidence="1">Belongs to the NAD(P)H dehydrogenase (quinone) family.</text>
</comment>
<feature type="domain" description="Flavodoxin-like fold" evidence="3">
    <location>
        <begin position="1"/>
        <end position="141"/>
    </location>
</feature>
<accession>A0ABT9G2T2</accession>
<comment type="caution">
    <text evidence="4">The sequence shown here is derived from an EMBL/GenBank/DDBJ whole genome shotgun (WGS) entry which is preliminary data.</text>
</comment>
<dbReference type="InterPro" id="IPR051545">
    <property type="entry name" value="NAD(P)H_dehydrogenase_qn"/>
</dbReference>
<dbReference type="SUPFAM" id="SSF52218">
    <property type="entry name" value="Flavoproteins"/>
    <property type="match status" value="1"/>
</dbReference>
<dbReference type="PANTHER" id="PTHR10204">
    <property type="entry name" value="NAD P H OXIDOREDUCTASE-RELATED"/>
    <property type="match status" value="1"/>
</dbReference>
<dbReference type="InterPro" id="IPR003680">
    <property type="entry name" value="Flavodoxin_fold"/>
</dbReference>
<dbReference type="EMBL" id="JAUZEE010000004">
    <property type="protein sequence ID" value="MDP4300790.1"/>
    <property type="molecule type" value="Genomic_DNA"/>
</dbReference>